<dbReference type="PANTHER" id="PTHR10201">
    <property type="entry name" value="MATRIX METALLOPROTEINASE"/>
    <property type="match status" value="1"/>
</dbReference>
<keyword evidence="5" id="KW-0645">Protease</keyword>
<sequence>WHLAPRQAGCRCRGSGQGISCRLCPHSPDAHPSPCGSGSGGISPWPAELSISRKHVSLTKALRKMQKQLGLEETGELDAGTLEAMRAPRCGVPDVGTFLTFEGDLKWDHMDLTQGQAAFKRAFKVWSDVTPLTFTQIYSGEADIMIMFGSGEHGDGYPFDGKDGLLAHAFPPGRGIQGDAHFDDDELWTLGTGIGYSIFLVAAHEFGHSLGLDHSSVREALMYPMYSYIQDFQLDPDDVRGIQYLYGEQPCCGQAWQGFCHAGLAPSLTVSPVLAQVVALAPSPLPLHPCPPRSPSPCPRRLAAPPPPRRRS</sequence>
<organism evidence="19 20">
    <name type="scientific">Buteo japonicus</name>
    <dbReference type="NCBI Taxonomy" id="224669"/>
    <lineage>
        <taxon>Eukaryota</taxon>
        <taxon>Metazoa</taxon>
        <taxon>Chordata</taxon>
        <taxon>Craniata</taxon>
        <taxon>Vertebrata</taxon>
        <taxon>Euteleostomi</taxon>
        <taxon>Archelosauria</taxon>
        <taxon>Archosauria</taxon>
        <taxon>Dinosauria</taxon>
        <taxon>Saurischia</taxon>
        <taxon>Theropoda</taxon>
        <taxon>Coelurosauria</taxon>
        <taxon>Aves</taxon>
        <taxon>Neognathae</taxon>
        <taxon>Neoaves</taxon>
        <taxon>Telluraves</taxon>
        <taxon>Accipitrimorphae</taxon>
        <taxon>Accipitriformes</taxon>
        <taxon>Accipitridae</taxon>
        <taxon>Accipitrinae</taxon>
        <taxon>Buteo</taxon>
    </lineage>
</organism>
<dbReference type="SUPFAM" id="SSF55486">
    <property type="entry name" value="Metalloproteases ('zincins'), catalytic domain"/>
    <property type="match status" value="1"/>
</dbReference>
<accession>A0A8C0AR02</accession>
<feature type="binding site" evidence="15">
    <location>
        <position position="186"/>
    </location>
    <ligand>
        <name>Ca(2+)</name>
        <dbReference type="ChEBI" id="CHEBI:29108"/>
        <label>1</label>
    </ligand>
</feature>
<feature type="binding site" evidence="15">
    <location>
        <position position="208"/>
    </location>
    <ligand>
        <name>Zn(2+)</name>
        <dbReference type="ChEBI" id="CHEBI:29105"/>
        <label>2</label>
        <note>catalytic</note>
    </ligand>
</feature>
<keyword evidence="6 15" id="KW-0479">Metal-binding</keyword>
<feature type="binding site" evidence="15">
    <location>
        <position position="181"/>
    </location>
    <ligand>
        <name>Zn(2+)</name>
        <dbReference type="ChEBI" id="CHEBI:29105"/>
        <label>1</label>
    </ligand>
</feature>
<feature type="domain" description="Peptidase metallopeptidase" evidence="18">
    <location>
        <begin position="103"/>
        <end position="248"/>
    </location>
</feature>
<evidence type="ECO:0000256" key="9">
    <source>
        <dbReference type="ARBA" id="ARBA00022833"/>
    </source>
</evidence>
<evidence type="ECO:0000256" key="4">
    <source>
        <dbReference type="ARBA" id="ARBA00022530"/>
    </source>
</evidence>
<dbReference type="SMART" id="SM00235">
    <property type="entry name" value="ZnMc"/>
    <property type="match status" value="1"/>
</dbReference>
<protein>
    <submittedName>
        <fullName evidence="19">Matrix metallopeptidase 9</fullName>
    </submittedName>
</protein>
<evidence type="ECO:0000256" key="14">
    <source>
        <dbReference type="PIRSR" id="PIRSR621190-1"/>
    </source>
</evidence>
<proteinExistence type="inferred from homology"/>
<dbReference type="Pfam" id="PF01471">
    <property type="entry name" value="PG_binding_1"/>
    <property type="match status" value="1"/>
</dbReference>
<feature type="binding site" evidence="15">
    <location>
        <position position="222"/>
    </location>
    <ligand>
        <name>Zn(2+)</name>
        <dbReference type="ChEBI" id="CHEBI:29105"/>
        <label>2</label>
        <note>catalytic</note>
    </ligand>
</feature>
<dbReference type="InterPro" id="IPR033739">
    <property type="entry name" value="M10A_MMP"/>
</dbReference>
<dbReference type="InterPro" id="IPR001818">
    <property type="entry name" value="Pept_M10_metallopeptidase"/>
</dbReference>
<evidence type="ECO:0000256" key="11">
    <source>
        <dbReference type="ARBA" id="ARBA00023049"/>
    </source>
</evidence>
<evidence type="ECO:0000256" key="7">
    <source>
        <dbReference type="ARBA" id="ARBA00022729"/>
    </source>
</evidence>
<evidence type="ECO:0000313" key="19">
    <source>
        <dbReference type="Ensembl" id="ENSBJAP00000005877.1"/>
    </source>
</evidence>
<feature type="binding site" evidence="15">
    <location>
        <position position="160"/>
    </location>
    <ligand>
        <name>Ca(2+)</name>
        <dbReference type="ChEBI" id="CHEBI:29108"/>
        <label>3</label>
    </ligand>
</feature>
<dbReference type="Proteomes" id="UP000694555">
    <property type="component" value="Unplaced"/>
</dbReference>
<feature type="binding site" evidence="15">
    <location>
        <position position="214"/>
    </location>
    <ligand>
        <name>Zn(2+)</name>
        <dbReference type="ChEBI" id="CHEBI:29105"/>
        <label>2</label>
        <note>catalytic</note>
    </ligand>
</feature>
<evidence type="ECO:0000256" key="8">
    <source>
        <dbReference type="ARBA" id="ARBA00022801"/>
    </source>
</evidence>
<dbReference type="PRINTS" id="PR00138">
    <property type="entry name" value="MATRIXIN"/>
</dbReference>
<name>A0A8C0AR02_9AVES</name>
<dbReference type="CDD" id="cd04278">
    <property type="entry name" value="ZnMc_MMP"/>
    <property type="match status" value="1"/>
</dbReference>
<evidence type="ECO:0000256" key="10">
    <source>
        <dbReference type="ARBA" id="ARBA00022837"/>
    </source>
</evidence>
<dbReference type="InterPro" id="IPR036365">
    <property type="entry name" value="PGBD-like_sf"/>
</dbReference>
<evidence type="ECO:0000259" key="18">
    <source>
        <dbReference type="SMART" id="SM00235"/>
    </source>
</evidence>
<dbReference type="InterPro" id="IPR006026">
    <property type="entry name" value="Peptidase_Metallo"/>
</dbReference>
<feature type="binding site" evidence="15">
    <location>
        <position position="186"/>
    </location>
    <ligand>
        <name>Ca(2+)</name>
        <dbReference type="ChEBI" id="CHEBI:29108"/>
        <label>3</label>
    </ligand>
</feature>
<feature type="binding site" description="in inhibited form" evidence="15">
    <location>
        <position position="90"/>
    </location>
    <ligand>
        <name>Zn(2+)</name>
        <dbReference type="ChEBI" id="CHEBI:29105"/>
        <label>2</label>
        <note>catalytic</note>
    </ligand>
</feature>
<feature type="binding site" evidence="15">
    <location>
        <position position="183"/>
    </location>
    <ligand>
        <name>Ca(2+)</name>
        <dbReference type="ChEBI" id="CHEBI:29108"/>
        <label>3</label>
    </ligand>
</feature>
<comment type="subcellular location">
    <subcellularLocation>
        <location evidence="1">Secreted</location>
        <location evidence="1">Extracellular space</location>
        <location evidence="1">Extracellular matrix</location>
    </subcellularLocation>
</comment>
<dbReference type="GO" id="GO:0030198">
    <property type="term" value="P:extracellular matrix organization"/>
    <property type="evidence" value="ECO:0007669"/>
    <property type="project" value="TreeGrafter"/>
</dbReference>
<dbReference type="SUPFAM" id="SSF47090">
    <property type="entry name" value="PGBD-like"/>
    <property type="match status" value="1"/>
</dbReference>
<feature type="binding site" evidence="15">
    <location>
        <position position="153"/>
    </location>
    <ligand>
        <name>Zn(2+)</name>
        <dbReference type="ChEBI" id="CHEBI:29105"/>
        <label>1</label>
    </ligand>
</feature>
<dbReference type="GO" id="GO:0008270">
    <property type="term" value="F:zinc ion binding"/>
    <property type="evidence" value="ECO:0007669"/>
    <property type="project" value="InterPro"/>
</dbReference>
<keyword evidence="20" id="KW-1185">Reference proteome</keyword>
<dbReference type="Pfam" id="PF00413">
    <property type="entry name" value="Peptidase_M10"/>
    <property type="match status" value="1"/>
</dbReference>
<dbReference type="GO" id="GO:0004222">
    <property type="term" value="F:metalloendopeptidase activity"/>
    <property type="evidence" value="ECO:0007669"/>
    <property type="project" value="InterPro"/>
</dbReference>
<feature type="binding site" evidence="15">
    <location>
        <position position="165"/>
    </location>
    <ligand>
        <name>Ca(2+)</name>
        <dbReference type="ChEBI" id="CHEBI:29108"/>
        <label>3</label>
    </ligand>
</feature>
<feature type="binding site" evidence="15">
    <location>
        <position position="161"/>
    </location>
    <ligand>
        <name>Ca(2+)</name>
        <dbReference type="ChEBI" id="CHEBI:29108"/>
        <label>3</label>
    </ligand>
</feature>
<dbReference type="FunFam" id="3.40.390.10:FF:000007">
    <property type="entry name" value="Collagenase 3"/>
    <property type="match status" value="1"/>
</dbReference>
<evidence type="ECO:0000256" key="1">
    <source>
        <dbReference type="ARBA" id="ARBA00004498"/>
    </source>
</evidence>
<dbReference type="InterPro" id="IPR021158">
    <property type="entry name" value="Pept_M10A_Zn_BS"/>
</dbReference>
<feature type="region of interest" description="Disordered" evidence="17">
    <location>
        <begin position="291"/>
        <end position="312"/>
    </location>
</feature>
<evidence type="ECO:0000256" key="16">
    <source>
        <dbReference type="PIRSR" id="PIRSR621190-5"/>
    </source>
</evidence>
<feature type="active site" evidence="14">
    <location>
        <position position="205"/>
    </location>
</feature>
<evidence type="ECO:0000256" key="5">
    <source>
        <dbReference type="ARBA" id="ARBA00022670"/>
    </source>
</evidence>
<evidence type="ECO:0000256" key="3">
    <source>
        <dbReference type="ARBA" id="ARBA00022525"/>
    </source>
</evidence>
<keyword evidence="9 15" id="KW-0862">Zinc</keyword>
<evidence type="ECO:0000256" key="17">
    <source>
        <dbReference type="SAM" id="MobiDB-lite"/>
    </source>
</evidence>
<evidence type="ECO:0000256" key="15">
    <source>
        <dbReference type="PIRSR" id="PIRSR621190-2"/>
    </source>
</evidence>
<keyword evidence="10 15" id="KW-0106">Calcium</keyword>
<feature type="binding site" evidence="15">
    <location>
        <position position="143"/>
    </location>
    <ligand>
        <name>Ca(2+)</name>
        <dbReference type="ChEBI" id="CHEBI:29108"/>
        <label>2</label>
    </ligand>
</feature>
<dbReference type="InterPro" id="IPR002477">
    <property type="entry name" value="Peptidoglycan-bd-like"/>
</dbReference>
<dbReference type="Ensembl" id="ENSBJAT00000006051.1">
    <property type="protein sequence ID" value="ENSBJAP00000005877.1"/>
    <property type="gene ID" value="ENSBJAG00000004222.1"/>
</dbReference>
<keyword evidence="13" id="KW-0325">Glycoprotein</keyword>
<evidence type="ECO:0000256" key="12">
    <source>
        <dbReference type="ARBA" id="ARBA00023145"/>
    </source>
</evidence>
<feature type="binding site" evidence="15">
    <location>
        <position position="155"/>
    </location>
    <ligand>
        <name>Zn(2+)</name>
        <dbReference type="ChEBI" id="CHEBI:29105"/>
        <label>1</label>
    </ligand>
</feature>
<feature type="binding site" evidence="15">
    <location>
        <position position="168"/>
    </location>
    <ligand>
        <name>Zn(2+)</name>
        <dbReference type="ChEBI" id="CHEBI:29105"/>
        <label>1</label>
    </ligand>
</feature>
<keyword evidence="8" id="KW-0378">Hydrolase</keyword>
<evidence type="ECO:0000256" key="13">
    <source>
        <dbReference type="ARBA" id="ARBA00023180"/>
    </source>
</evidence>
<dbReference type="InterPro" id="IPR021190">
    <property type="entry name" value="Pept_M10A"/>
</dbReference>
<dbReference type="GO" id="GO:0031012">
    <property type="term" value="C:extracellular matrix"/>
    <property type="evidence" value="ECO:0007669"/>
    <property type="project" value="InterPro"/>
</dbReference>
<dbReference type="PROSITE" id="PS00546">
    <property type="entry name" value="CYSTEINE_SWITCH"/>
    <property type="match status" value="1"/>
</dbReference>
<evidence type="ECO:0000313" key="20">
    <source>
        <dbReference type="Proteomes" id="UP000694555"/>
    </source>
</evidence>
<reference evidence="19" key="1">
    <citation type="submission" date="2025-08" db="UniProtKB">
        <authorList>
            <consortium name="Ensembl"/>
        </authorList>
    </citation>
    <scope>IDENTIFICATION</scope>
</reference>
<dbReference type="GO" id="GO:0005615">
    <property type="term" value="C:extracellular space"/>
    <property type="evidence" value="ECO:0007669"/>
    <property type="project" value="TreeGrafter"/>
</dbReference>
<feature type="binding site" evidence="15">
    <location>
        <position position="179"/>
    </location>
    <ligand>
        <name>Ca(2+)</name>
        <dbReference type="ChEBI" id="CHEBI:29108"/>
        <label>2</label>
    </ligand>
</feature>
<dbReference type="GO" id="GO:0030574">
    <property type="term" value="P:collagen catabolic process"/>
    <property type="evidence" value="ECO:0007669"/>
    <property type="project" value="TreeGrafter"/>
</dbReference>
<dbReference type="Gene3D" id="3.40.390.10">
    <property type="entry name" value="Collagenase (Catalytic Domain)"/>
    <property type="match status" value="1"/>
</dbReference>
<dbReference type="GO" id="GO:0006508">
    <property type="term" value="P:proteolysis"/>
    <property type="evidence" value="ECO:0007669"/>
    <property type="project" value="UniProtKB-KW"/>
</dbReference>
<dbReference type="AlphaFoldDB" id="A0A8C0AR02"/>
<evidence type="ECO:0000256" key="2">
    <source>
        <dbReference type="ARBA" id="ARBA00010370"/>
    </source>
</evidence>
<dbReference type="InterPro" id="IPR024079">
    <property type="entry name" value="MetalloPept_cat_dom_sf"/>
</dbReference>
<keyword evidence="11" id="KW-0482">Metalloprotease</keyword>
<comment type="similarity">
    <text evidence="2">Belongs to the peptidase M10A family.</text>
</comment>
<reference evidence="19" key="2">
    <citation type="submission" date="2025-09" db="UniProtKB">
        <authorList>
            <consortium name="Ensembl"/>
        </authorList>
    </citation>
    <scope>IDENTIFICATION</scope>
</reference>
<feature type="binding site" evidence="15">
    <location>
        <position position="184"/>
    </location>
    <ligand>
        <name>Ca(2+)</name>
        <dbReference type="ChEBI" id="CHEBI:29108"/>
        <label>1</label>
    </ligand>
</feature>
<feature type="short sequence motif" description="Cysteine switch" evidence="16">
    <location>
        <begin position="88"/>
        <end position="95"/>
    </location>
</feature>
<keyword evidence="12" id="KW-0865">Zymogen</keyword>
<keyword evidence="4" id="KW-0272">Extracellular matrix</keyword>
<comment type="cofactor">
    <cofactor evidence="15">
        <name>Zn(2+)</name>
        <dbReference type="ChEBI" id="CHEBI:29105"/>
    </cofactor>
    <text evidence="15">Binds 2 Zn(2+) ions per subunit.</text>
</comment>
<comment type="cofactor">
    <cofactor evidence="15">
        <name>Ca(2+)</name>
        <dbReference type="ChEBI" id="CHEBI:29108"/>
    </cofactor>
    <text evidence="15">Can bind about 5 Ca(2+) ions per subunit.</text>
</comment>
<keyword evidence="3" id="KW-0964">Secreted</keyword>
<keyword evidence="7" id="KW-0732">Signal</keyword>
<dbReference type="PANTHER" id="PTHR10201:SF30">
    <property type="entry name" value="MATRIX METALLOPROTEINASE-9"/>
    <property type="match status" value="1"/>
</dbReference>
<evidence type="ECO:0000256" key="6">
    <source>
        <dbReference type="ARBA" id="ARBA00022723"/>
    </source>
</evidence>
<feature type="binding site" evidence="15">
    <location>
        <position position="204"/>
    </location>
    <ligand>
        <name>Zn(2+)</name>
        <dbReference type="ChEBI" id="CHEBI:29105"/>
        <label>2</label>
        <note>catalytic</note>
    </ligand>
</feature>